<dbReference type="AlphaFoldDB" id="A0A5Q0P3G5"/>
<reference evidence="3 4" key="1">
    <citation type="submission" date="2019-10" db="EMBL/GenBank/DDBJ databases">
        <authorList>
            <person name="Dong K."/>
        </authorList>
    </citation>
    <scope>NUCLEOTIDE SEQUENCE [LARGE SCALE GENOMIC DNA]</scope>
    <source>
        <strain evidence="2">Dk386</strain>
        <strain evidence="3">dk386</strain>
        <strain evidence="1">Dk771</strain>
        <strain evidence="4">dk771</strain>
    </source>
</reference>
<evidence type="ECO:0000313" key="4">
    <source>
        <dbReference type="Proteomes" id="UP000480556"/>
    </source>
</evidence>
<dbReference type="RefSeq" id="WP_153372306.1">
    <property type="nucleotide sequence ID" value="NZ_CP045650.1"/>
</dbReference>
<protein>
    <submittedName>
        <fullName evidence="1">Uncharacterized protein</fullName>
    </submittedName>
</protein>
<proteinExistence type="predicted"/>
<name>A0A5Q0P3G5_9GAMM</name>
<evidence type="ECO:0000313" key="3">
    <source>
        <dbReference type="Proteomes" id="UP000327478"/>
    </source>
</evidence>
<dbReference type="EMBL" id="CP045650">
    <property type="protein sequence ID" value="QGA11717.1"/>
    <property type="molecule type" value="Genomic_DNA"/>
</dbReference>
<dbReference type="Proteomes" id="UP000480556">
    <property type="component" value="Unassembled WGS sequence"/>
</dbReference>
<keyword evidence="3" id="KW-1185">Reference proteome</keyword>
<evidence type="ECO:0000313" key="2">
    <source>
        <dbReference type="EMBL" id="QGA11717.1"/>
    </source>
</evidence>
<organism evidence="1 4">
    <name type="scientific">Acinetobacter wanghuae</name>
    <dbReference type="NCBI Taxonomy" id="2662362"/>
    <lineage>
        <taxon>Bacteria</taxon>
        <taxon>Pseudomonadati</taxon>
        <taxon>Pseudomonadota</taxon>
        <taxon>Gammaproteobacteria</taxon>
        <taxon>Moraxellales</taxon>
        <taxon>Moraxellaceae</taxon>
        <taxon>Acinetobacter</taxon>
    </lineage>
</organism>
<accession>A0A5Q0P3G5</accession>
<gene>
    <name evidence="2" type="ORF">GFH30_10135</name>
    <name evidence="1" type="ORF">GHJ48_03015</name>
</gene>
<dbReference type="Proteomes" id="UP000327478">
    <property type="component" value="Chromosome"/>
</dbReference>
<sequence length="118" mass="13432">MSLDFTHKPDYFLSAQLFIRHLETYVEKHPEADNAIFDLRDIYELFRQDLASATTNLDGILNIADEYKVDTLEGDQKIIQSYQINAKNNTLLLELNAHALTSLRAGKSIIAPDANLHE</sequence>
<evidence type="ECO:0000313" key="1">
    <source>
        <dbReference type="EMBL" id="MQW91379.1"/>
    </source>
</evidence>
<dbReference type="EMBL" id="WITK01000003">
    <property type="protein sequence ID" value="MQW91379.1"/>
    <property type="molecule type" value="Genomic_DNA"/>
</dbReference>